<dbReference type="Pfam" id="PF03567">
    <property type="entry name" value="Sulfotransfer_2"/>
    <property type="match status" value="1"/>
</dbReference>
<dbReference type="InterPro" id="IPR013106">
    <property type="entry name" value="Ig_V-set"/>
</dbReference>
<keyword evidence="9" id="KW-0333">Golgi apparatus</keyword>
<evidence type="ECO:0000259" key="15">
    <source>
        <dbReference type="PROSITE" id="PS50835"/>
    </source>
</evidence>
<evidence type="ECO:0000313" key="17">
    <source>
        <dbReference type="Proteomes" id="UP000230750"/>
    </source>
</evidence>
<dbReference type="PANTHER" id="PTHR12129">
    <property type="entry name" value="HEPARAN SULFATE 2-O-SULFOTRANSFERASE"/>
    <property type="match status" value="1"/>
</dbReference>
<sequence>MTHVQLILLQIIVVTNVGLLKHVGGFQQPAVVVNSGDSADIPCTTQGDGYAYFWRKGPSLNDSIYVTSIIRGLHDSTSERFSVSSEGILTISNIAAGDEGIYFCRLVSDDNDCHGHVEVYVNGKQDKHSVTIQECSPGKSCVLYILPYTKTNITCTAKDVSPTTELTWFKGTEVISTASMRRNKTERYILSTITINYEFPVFLTCEASDQRLLNLRTESASVYLESKASVATNTSSKGWIASVILAVLLVIILTISGIFVKKTSRQLKKYEKKDADAEADADADEHTELMPFVNVWGKEYESCKEEKREARMTILDAKNNELKTMLCPNKSKSEVLYAAVTDLIENVMDGGKSCILSYGLNSEEQQLTLYGSNKDKTEGLLFQSVRLLFMRAAEMRSMDFKVKIKGVFVRFVKGGVVNAGQSDAQVVKKEITKVPLKDEDEVKKLLTQHTNTTDNSLVRLFVEETKNNLHVELGNISFATTNTLDVAMKCLRITNEDSSFTNHIAEIFYDENCKCAIIAHLHEQNKEDYKKAIKLAKSKHVFTGLIVFLLTTLIITVFVFDKEIKPTFEIKTTVKVVANQQTMPLHIAEEKIALTDAFRREMEWAVKPEYDFIKKANALGKIRHGELETNGCHDYLYSIRTDVLYINVVRDPVARYVSAYYFAVNGDNGGTMPKGKRQMENITIDEAVKQRTKWKGTTKLSSFFTERTNDTASDKIHLERAKSTIEKHYTLVGVAEEMDKVTRLLEILIPGMFPGLNKIYTDDYEEVRKRFATKGKMEPSRETIAILRQALKYDYELYLYIKQRFYELGRKYMRRFINPSNR</sequence>
<proteinExistence type="inferred from homology"/>
<feature type="domain" description="Ig-like" evidence="15">
    <location>
        <begin position="33"/>
        <end position="106"/>
    </location>
</feature>
<dbReference type="Pfam" id="PF07686">
    <property type="entry name" value="V-set"/>
    <property type="match status" value="1"/>
</dbReference>
<comment type="caution">
    <text evidence="16">The sequence shown here is derived from an EMBL/GenBank/DDBJ whole genome shotgun (WGS) entry which is preliminary data.</text>
</comment>
<accession>A0A2G8LII5</accession>
<evidence type="ECO:0000313" key="16">
    <source>
        <dbReference type="EMBL" id="PIK60064.1"/>
    </source>
</evidence>
<keyword evidence="17" id="KW-1185">Reference proteome</keyword>
<comment type="subcellular location">
    <subcellularLocation>
        <location evidence="1">Golgi apparatus membrane</location>
        <topology evidence="1">Single-pass type II membrane protein</topology>
    </subcellularLocation>
</comment>
<dbReference type="EMBL" id="MRZV01000066">
    <property type="protein sequence ID" value="PIK60064.1"/>
    <property type="molecule type" value="Genomic_DNA"/>
</dbReference>
<keyword evidence="5" id="KW-0547">Nucleotide-binding</keyword>
<keyword evidence="14" id="KW-0732">Signal</keyword>
<dbReference type="GO" id="GO:0005524">
    <property type="term" value="F:ATP binding"/>
    <property type="evidence" value="ECO:0007669"/>
    <property type="project" value="UniProtKB-KW"/>
</dbReference>
<keyword evidence="11" id="KW-0325">Glycoprotein</keyword>
<dbReference type="AlphaFoldDB" id="A0A2G8LII5"/>
<dbReference type="Proteomes" id="UP000230750">
    <property type="component" value="Unassembled WGS sequence"/>
</dbReference>
<dbReference type="InterPro" id="IPR036179">
    <property type="entry name" value="Ig-like_dom_sf"/>
</dbReference>
<feature type="chain" id="PRO_5013735266" evidence="14">
    <location>
        <begin position="26"/>
        <end position="822"/>
    </location>
</feature>
<feature type="domain" description="Ig-like" evidence="15">
    <location>
        <begin position="153"/>
        <end position="223"/>
    </location>
</feature>
<dbReference type="OrthoDB" id="8908372at2759"/>
<dbReference type="InterPro" id="IPR007734">
    <property type="entry name" value="Heparan_SO4_2-O-STrfase"/>
</dbReference>
<evidence type="ECO:0000256" key="7">
    <source>
        <dbReference type="ARBA" id="ARBA00022968"/>
    </source>
</evidence>
<dbReference type="SMART" id="SM00409">
    <property type="entry name" value="IG"/>
    <property type="match status" value="1"/>
</dbReference>
<reference evidence="16 17" key="1">
    <citation type="journal article" date="2017" name="PLoS Biol.">
        <title>The sea cucumber genome provides insights into morphological evolution and visceral regeneration.</title>
        <authorList>
            <person name="Zhang X."/>
            <person name="Sun L."/>
            <person name="Yuan J."/>
            <person name="Sun Y."/>
            <person name="Gao Y."/>
            <person name="Zhang L."/>
            <person name="Li S."/>
            <person name="Dai H."/>
            <person name="Hamel J.F."/>
            <person name="Liu C."/>
            <person name="Yu Y."/>
            <person name="Liu S."/>
            <person name="Lin W."/>
            <person name="Guo K."/>
            <person name="Jin S."/>
            <person name="Xu P."/>
            <person name="Storey K.B."/>
            <person name="Huan P."/>
            <person name="Zhang T."/>
            <person name="Zhou Y."/>
            <person name="Zhang J."/>
            <person name="Lin C."/>
            <person name="Li X."/>
            <person name="Xing L."/>
            <person name="Huo D."/>
            <person name="Sun M."/>
            <person name="Wang L."/>
            <person name="Mercier A."/>
            <person name="Li F."/>
            <person name="Yang H."/>
            <person name="Xiang J."/>
        </authorList>
    </citation>
    <scope>NUCLEOTIDE SEQUENCE [LARGE SCALE GENOMIC DNA]</scope>
    <source>
        <strain evidence="16">Shaxun</strain>
        <tissue evidence="16">Muscle</tissue>
    </source>
</reference>
<keyword evidence="4 13" id="KW-0812">Transmembrane</keyword>
<evidence type="ECO:0000256" key="10">
    <source>
        <dbReference type="ARBA" id="ARBA00023136"/>
    </source>
</evidence>
<dbReference type="SUPFAM" id="SSF48726">
    <property type="entry name" value="Immunoglobulin"/>
    <property type="match status" value="1"/>
</dbReference>
<dbReference type="InterPro" id="IPR007110">
    <property type="entry name" value="Ig-like_dom"/>
</dbReference>
<keyword evidence="8 13" id="KW-1133">Transmembrane helix</keyword>
<dbReference type="InterPro" id="IPR003599">
    <property type="entry name" value="Ig_sub"/>
</dbReference>
<evidence type="ECO:0000256" key="3">
    <source>
        <dbReference type="ARBA" id="ARBA00022679"/>
    </source>
</evidence>
<feature type="signal peptide" evidence="14">
    <location>
        <begin position="1"/>
        <end position="25"/>
    </location>
</feature>
<evidence type="ECO:0000256" key="12">
    <source>
        <dbReference type="SAM" id="Coils"/>
    </source>
</evidence>
<organism evidence="16 17">
    <name type="scientific">Stichopus japonicus</name>
    <name type="common">Sea cucumber</name>
    <dbReference type="NCBI Taxonomy" id="307972"/>
    <lineage>
        <taxon>Eukaryota</taxon>
        <taxon>Metazoa</taxon>
        <taxon>Echinodermata</taxon>
        <taxon>Eleutherozoa</taxon>
        <taxon>Echinozoa</taxon>
        <taxon>Holothuroidea</taxon>
        <taxon>Aspidochirotacea</taxon>
        <taxon>Aspidochirotida</taxon>
        <taxon>Stichopodidae</taxon>
        <taxon>Apostichopus</taxon>
    </lineage>
</organism>
<dbReference type="PANTHER" id="PTHR12129:SF15">
    <property type="entry name" value="URONYL 2-SULFOTRANSFERASE"/>
    <property type="match status" value="1"/>
</dbReference>
<dbReference type="InterPro" id="IPR027417">
    <property type="entry name" value="P-loop_NTPase"/>
</dbReference>
<evidence type="ECO:0000256" key="13">
    <source>
        <dbReference type="SAM" id="Phobius"/>
    </source>
</evidence>
<gene>
    <name evidence="16" type="ORF">BSL78_02969</name>
</gene>
<dbReference type="InterPro" id="IPR005331">
    <property type="entry name" value="Sulfotransferase"/>
</dbReference>
<keyword evidence="6" id="KW-0067">ATP-binding</keyword>
<evidence type="ECO:0000256" key="5">
    <source>
        <dbReference type="ARBA" id="ARBA00022741"/>
    </source>
</evidence>
<dbReference type="PROSITE" id="PS50835">
    <property type="entry name" value="IG_LIKE"/>
    <property type="match status" value="2"/>
</dbReference>
<evidence type="ECO:0000256" key="9">
    <source>
        <dbReference type="ARBA" id="ARBA00023034"/>
    </source>
</evidence>
<keyword evidence="7" id="KW-0735">Signal-anchor</keyword>
<evidence type="ECO:0000256" key="2">
    <source>
        <dbReference type="ARBA" id="ARBA00010569"/>
    </source>
</evidence>
<protein>
    <submittedName>
        <fullName evidence="16">Putative uronyl 2-sulfotransferase isoform 2</fullName>
    </submittedName>
</protein>
<name>A0A2G8LII5_STIJA</name>
<dbReference type="Gene3D" id="3.40.850.10">
    <property type="entry name" value="Kinesin motor domain"/>
    <property type="match status" value="1"/>
</dbReference>
<dbReference type="InterPro" id="IPR036961">
    <property type="entry name" value="Kinesin_motor_dom_sf"/>
</dbReference>
<dbReference type="GO" id="GO:0000139">
    <property type="term" value="C:Golgi membrane"/>
    <property type="evidence" value="ECO:0007669"/>
    <property type="project" value="UniProtKB-SubCell"/>
</dbReference>
<dbReference type="InterPro" id="IPR013783">
    <property type="entry name" value="Ig-like_fold"/>
</dbReference>
<evidence type="ECO:0000256" key="6">
    <source>
        <dbReference type="ARBA" id="ARBA00022840"/>
    </source>
</evidence>
<dbReference type="Gene3D" id="2.60.40.10">
    <property type="entry name" value="Immunoglobulins"/>
    <property type="match status" value="1"/>
</dbReference>
<keyword evidence="12" id="KW-0175">Coiled coil</keyword>
<evidence type="ECO:0000256" key="1">
    <source>
        <dbReference type="ARBA" id="ARBA00004323"/>
    </source>
</evidence>
<keyword evidence="10 13" id="KW-0472">Membrane</keyword>
<evidence type="ECO:0000256" key="11">
    <source>
        <dbReference type="ARBA" id="ARBA00023180"/>
    </source>
</evidence>
<evidence type="ECO:0000256" key="8">
    <source>
        <dbReference type="ARBA" id="ARBA00022989"/>
    </source>
</evidence>
<dbReference type="GO" id="GO:0008146">
    <property type="term" value="F:sulfotransferase activity"/>
    <property type="evidence" value="ECO:0007669"/>
    <property type="project" value="InterPro"/>
</dbReference>
<evidence type="ECO:0000256" key="14">
    <source>
        <dbReference type="SAM" id="SignalP"/>
    </source>
</evidence>
<evidence type="ECO:0000256" key="4">
    <source>
        <dbReference type="ARBA" id="ARBA00022692"/>
    </source>
</evidence>
<feature type="transmembrane region" description="Helical" evidence="13">
    <location>
        <begin position="540"/>
        <end position="560"/>
    </location>
</feature>
<keyword evidence="3 16" id="KW-0808">Transferase</keyword>
<comment type="similarity">
    <text evidence="2">Belongs to the sulfotransferase 3 family.</text>
</comment>
<dbReference type="Gene3D" id="3.40.50.300">
    <property type="entry name" value="P-loop containing nucleotide triphosphate hydrolases"/>
    <property type="match status" value="1"/>
</dbReference>
<dbReference type="SUPFAM" id="SSF52540">
    <property type="entry name" value="P-loop containing nucleoside triphosphate hydrolases"/>
    <property type="match status" value="1"/>
</dbReference>
<feature type="transmembrane region" description="Helical" evidence="13">
    <location>
        <begin position="239"/>
        <end position="260"/>
    </location>
</feature>
<feature type="coiled-coil region" evidence="12">
    <location>
        <begin position="260"/>
        <end position="320"/>
    </location>
</feature>